<evidence type="ECO:0000313" key="3">
    <source>
        <dbReference type="Proteomes" id="UP000236592"/>
    </source>
</evidence>
<accession>A0A2I7SIG9</accession>
<evidence type="ECO:0000259" key="1">
    <source>
        <dbReference type="PROSITE" id="PS51201"/>
    </source>
</evidence>
<name>A0A2I7SIG9_9FLAO</name>
<reference evidence="3" key="1">
    <citation type="submission" date="2018-01" db="EMBL/GenBank/DDBJ databases">
        <title>Complete genome of Tamlana sp. UJ94.</title>
        <authorList>
            <person name="Jung J."/>
            <person name="Chung D."/>
            <person name="Bae S.S."/>
            <person name="Baek K."/>
        </authorList>
    </citation>
    <scope>NUCLEOTIDE SEQUENCE [LARGE SCALE GENOMIC DNA]</scope>
    <source>
        <strain evidence="3">UJ94</strain>
    </source>
</reference>
<dbReference type="Gene3D" id="3.30.70.1450">
    <property type="entry name" value="Regulator of K+ conductance, C-terminal domain"/>
    <property type="match status" value="1"/>
</dbReference>
<evidence type="ECO:0000313" key="2">
    <source>
        <dbReference type="EMBL" id="AUS05703.1"/>
    </source>
</evidence>
<dbReference type="Proteomes" id="UP000236592">
    <property type="component" value="Chromosome"/>
</dbReference>
<dbReference type="InterPro" id="IPR036291">
    <property type="entry name" value="NAD(P)-bd_dom_sf"/>
</dbReference>
<dbReference type="GO" id="GO:0006813">
    <property type="term" value="P:potassium ion transport"/>
    <property type="evidence" value="ECO:0007669"/>
    <property type="project" value="InterPro"/>
</dbReference>
<dbReference type="InterPro" id="IPR003148">
    <property type="entry name" value="RCK_N"/>
</dbReference>
<dbReference type="AlphaFoldDB" id="A0A2I7SIG9"/>
<feature type="domain" description="RCK N-terminal" evidence="1">
    <location>
        <begin position="1"/>
        <end position="117"/>
    </location>
</feature>
<protein>
    <submittedName>
        <fullName evidence="2">Potassium transporter TrkA</fullName>
    </submittedName>
</protein>
<dbReference type="Pfam" id="PF02254">
    <property type="entry name" value="TrkA_N"/>
    <property type="match status" value="1"/>
</dbReference>
<keyword evidence="3" id="KW-1185">Reference proteome</keyword>
<dbReference type="SUPFAM" id="SSF116726">
    <property type="entry name" value="TrkA C-terminal domain-like"/>
    <property type="match status" value="1"/>
</dbReference>
<dbReference type="KEGG" id="taj:C1A40_09605"/>
<dbReference type="InterPro" id="IPR050721">
    <property type="entry name" value="Trk_Ktr_HKT_K-transport"/>
</dbReference>
<dbReference type="PANTHER" id="PTHR43833">
    <property type="entry name" value="POTASSIUM CHANNEL PROTEIN 2-RELATED-RELATED"/>
    <property type="match status" value="1"/>
</dbReference>
<dbReference type="PROSITE" id="PS51201">
    <property type="entry name" value="RCK_N"/>
    <property type="match status" value="1"/>
</dbReference>
<dbReference type="OrthoDB" id="9776294at2"/>
<dbReference type="PANTHER" id="PTHR43833:SF7">
    <property type="entry name" value="KTR SYSTEM POTASSIUM UPTAKE PROTEIN C"/>
    <property type="match status" value="1"/>
</dbReference>
<sequence length="228" mass="25196">MKYIIVGLGNFGASLGKKLTSQGNEVIGVDSKMEKVDLLKEHLSHTICLDATDEFTVSGLPLSDTDVVVVAIGEDKGANIMATALLKNLKVKRLISRAIDGLHEKVLNAIGVNDIVHPEEESAERWAKKLSLKGVIDSFELNDDYSIMEVHVPEKFDQKNIREIDIRKVYNLLVLTTIANTEIKSTVGKTRNITKVKGVAGADDILYKDGILVIYGSNKDIKRFLNEY</sequence>
<gene>
    <name evidence="2" type="ORF">C1A40_09605</name>
</gene>
<dbReference type="SUPFAM" id="SSF51735">
    <property type="entry name" value="NAD(P)-binding Rossmann-fold domains"/>
    <property type="match status" value="1"/>
</dbReference>
<dbReference type="EMBL" id="CP025938">
    <property type="protein sequence ID" value="AUS05703.1"/>
    <property type="molecule type" value="Genomic_DNA"/>
</dbReference>
<dbReference type="Gene3D" id="3.40.50.720">
    <property type="entry name" value="NAD(P)-binding Rossmann-like Domain"/>
    <property type="match status" value="1"/>
</dbReference>
<dbReference type="InterPro" id="IPR036721">
    <property type="entry name" value="RCK_C_sf"/>
</dbReference>
<dbReference type="RefSeq" id="WP_102995712.1">
    <property type="nucleotide sequence ID" value="NZ_CP025938.1"/>
</dbReference>
<proteinExistence type="predicted"/>
<organism evidence="2 3">
    <name type="scientific">Pseudotamlana carrageenivorans</name>
    <dbReference type="NCBI Taxonomy" id="2069432"/>
    <lineage>
        <taxon>Bacteria</taxon>
        <taxon>Pseudomonadati</taxon>
        <taxon>Bacteroidota</taxon>
        <taxon>Flavobacteriia</taxon>
        <taxon>Flavobacteriales</taxon>
        <taxon>Flavobacteriaceae</taxon>
        <taxon>Pseudotamlana</taxon>
    </lineage>
</organism>